<dbReference type="AlphaFoldDB" id="A1WHS0"/>
<dbReference type="EMBL" id="CP000542">
    <property type="protein sequence ID" value="ABM57177.1"/>
    <property type="molecule type" value="Genomic_DNA"/>
</dbReference>
<dbReference type="OrthoDB" id="515905at2"/>
<reference evidence="3" key="1">
    <citation type="submission" date="2006-12" db="EMBL/GenBank/DDBJ databases">
        <title>Complete sequence of chromosome 1 of Verminephrobacter eiseniae EF01-2.</title>
        <authorList>
            <person name="Copeland A."/>
            <person name="Lucas S."/>
            <person name="Lapidus A."/>
            <person name="Barry K."/>
            <person name="Detter J.C."/>
            <person name="Glavina del Rio T."/>
            <person name="Dalin E."/>
            <person name="Tice H."/>
            <person name="Pitluck S."/>
            <person name="Chertkov O."/>
            <person name="Brettin T."/>
            <person name="Bruce D."/>
            <person name="Han C."/>
            <person name="Tapia R."/>
            <person name="Gilna P."/>
            <person name="Schmutz J."/>
            <person name="Larimer F."/>
            <person name="Land M."/>
            <person name="Hauser L."/>
            <person name="Kyrpides N."/>
            <person name="Kim E."/>
            <person name="Stahl D."/>
            <person name="Richardson P."/>
        </authorList>
    </citation>
    <scope>NUCLEOTIDE SEQUENCE [LARGE SCALE GENOMIC DNA]</scope>
    <source>
        <strain evidence="3">EF01-2</strain>
    </source>
</reference>
<dbReference type="STRING" id="391735.Veis_1416"/>
<protein>
    <recommendedName>
        <fullName evidence="4">Toxin YhaV</fullName>
    </recommendedName>
</protein>
<dbReference type="RefSeq" id="WP_011809186.1">
    <property type="nucleotide sequence ID" value="NC_008786.1"/>
</dbReference>
<evidence type="ECO:0000313" key="3">
    <source>
        <dbReference type="Proteomes" id="UP000000374"/>
    </source>
</evidence>
<feature type="region of interest" description="Disordered" evidence="1">
    <location>
        <begin position="1"/>
        <end position="24"/>
    </location>
</feature>
<organism evidence="2 3">
    <name type="scientific">Verminephrobacter eiseniae (strain EF01-2)</name>
    <dbReference type="NCBI Taxonomy" id="391735"/>
    <lineage>
        <taxon>Bacteria</taxon>
        <taxon>Pseudomonadati</taxon>
        <taxon>Pseudomonadota</taxon>
        <taxon>Betaproteobacteria</taxon>
        <taxon>Burkholderiales</taxon>
        <taxon>Comamonadaceae</taxon>
        <taxon>Verminephrobacter</taxon>
    </lineage>
</organism>
<dbReference type="GO" id="GO:0110001">
    <property type="term" value="C:toxin-antitoxin complex"/>
    <property type="evidence" value="ECO:0007669"/>
    <property type="project" value="InterPro"/>
</dbReference>
<sequence>MTRTRHVGAGVPLSRLPNFSESTPQDQDAHVVIHGWRVFAYPLFLERFEALIQQVDELRAKDPSGYAKKNVAKRYKAVTKLAFDVIPQDPARPEYRQGNTLGAENRHWFRAKFFQQYRLFFRFHAPSKTIVLGWVNDEATKRAYESDDDAYRVFARMLASGHPPSDWEPLLAEARAQGARLRGLVGDVPR</sequence>
<evidence type="ECO:0008006" key="4">
    <source>
        <dbReference type="Google" id="ProtNLM"/>
    </source>
</evidence>
<gene>
    <name evidence="2" type="ordered locus">Veis_1416</name>
</gene>
<dbReference type="InterPro" id="IPR021679">
    <property type="entry name" value="Toxin_endonuclease_YhaV"/>
</dbReference>
<keyword evidence="3" id="KW-1185">Reference proteome</keyword>
<proteinExistence type="predicted"/>
<evidence type="ECO:0000313" key="2">
    <source>
        <dbReference type="EMBL" id="ABM57177.1"/>
    </source>
</evidence>
<dbReference type="GeneID" id="76460045"/>
<dbReference type="eggNOG" id="ENOG502ZB6Z">
    <property type="taxonomic scope" value="Bacteria"/>
</dbReference>
<accession>A1WHS0</accession>
<dbReference type="GO" id="GO:0004540">
    <property type="term" value="F:RNA nuclease activity"/>
    <property type="evidence" value="ECO:0007669"/>
    <property type="project" value="InterPro"/>
</dbReference>
<name>A1WHS0_VEREI</name>
<dbReference type="Pfam" id="PF11663">
    <property type="entry name" value="Toxin_YhaV"/>
    <property type="match status" value="1"/>
</dbReference>
<dbReference type="Proteomes" id="UP000000374">
    <property type="component" value="Chromosome"/>
</dbReference>
<evidence type="ECO:0000256" key="1">
    <source>
        <dbReference type="SAM" id="MobiDB-lite"/>
    </source>
</evidence>
<dbReference type="KEGG" id="vei:Veis_1416"/>
<dbReference type="HOGENOM" id="CLU_137758_0_0_4"/>